<dbReference type="InterPro" id="IPR015797">
    <property type="entry name" value="NUDIX_hydrolase-like_dom_sf"/>
</dbReference>
<dbReference type="Gene3D" id="3.90.79.10">
    <property type="entry name" value="Nucleoside Triphosphate Pyrophosphohydrolase"/>
    <property type="match status" value="1"/>
</dbReference>
<evidence type="ECO:0008006" key="2">
    <source>
        <dbReference type="Google" id="ProtNLM"/>
    </source>
</evidence>
<proteinExistence type="predicted"/>
<reference evidence="1" key="1">
    <citation type="journal article" date="2020" name="Nature">
        <title>Giant virus diversity and host interactions through global metagenomics.</title>
        <authorList>
            <person name="Schulz F."/>
            <person name="Roux S."/>
            <person name="Paez-Espino D."/>
            <person name="Jungbluth S."/>
            <person name="Walsh D.A."/>
            <person name="Denef V.J."/>
            <person name="McMahon K.D."/>
            <person name="Konstantinidis K.T."/>
            <person name="Eloe-Fadrosh E.A."/>
            <person name="Kyrpides N.C."/>
            <person name="Woyke T."/>
        </authorList>
    </citation>
    <scope>NUCLEOTIDE SEQUENCE</scope>
    <source>
        <strain evidence="1">GVMAG-S-3300013286-35</strain>
    </source>
</reference>
<accession>A0A6C0KZZ1</accession>
<dbReference type="EMBL" id="MN741002">
    <property type="protein sequence ID" value="QHU22227.1"/>
    <property type="molecule type" value="Genomic_DNA"/>
</dbReference>
<protein>
    <recommendedName>
        <fullName evidence="2">Nudix hydrolase domain-containing protein</fullName>
    </recommendedName>
</protein>
<sequence length="236" mass="27448">METTVHGEKIHHVGTRISGWNLYVPGCRFGSHDFKRFNKQYVYVELPESENRVFLRTATFLEVQDVPGQTDEPCYVLVHDIGTKGPKSWDPPKGQVEYKEYETIQHKHRTARTQLRALLKEGVRREVEEESRIKLEDIQGLREIPNLVVGGHHADLPKHFHYQYHIFEGKISYKVFQKAKAKIDNLRENPHLTISMPKDIIEKDEVALWCPSNGLGMIMDGDPKKIMQLYIKYKGL</sequence>
<dbReference type="AlphaFoldDB" id="A0A6C0KZZ1"/>
<organism evidence="1">
    <name type="scientific">viral metagenome</name>
    <dbReference type="NCBI Taxonomy" id="1070528"/>
    <lineage>
        <taxon>unclassified sequences</taxon>
        <taxon>metagenomes</taxon>
        <taxon>organismal metagenomes</taxon>
    </lineage>
</organism>
<evidence type="ECO:0000313" key="1">
    <source>
        <dbReference type="EMBL" id="QHU22227.1"/>
    </source>
</evidence>
<dbReference type="SUPFAM" id="SSF55811">
    <property type="entry name" value="Nudix"/>
    <property type="match status" value="1"/>
</dbReference>
<name>A0A6C0KZZ1_9ZZZZ</name>